<dbReference type="PANTHER" id="PTHR13847:SF287">
    <property type="entry name" value="FAD-DEPENDENT OXIDOREDUCTASE DOMAIN-CONTAINING PROTEIN 1"/>
    <property type="match status" value="1"/>
</dbReference>
<dbReference type="InterPro" id="IPR036188">
    <property type="entry name" value="FAD/NAD-bd_sf"/>
</dbReference>
<dbReference type="RefSeq" id="WP_158365230.1">
    <property type="nucleotide sequence ID" value="NZ_JAOQKC010000030.1"/>
</dbReference>
<sequence>MSKSVDAVVIGGGIVGLSNAYWLAKRGLSVVLIEKGDLVAGTSARCDGNNYICDTAPGEVTHTMKLAVSEVENLVKNELDADVDWIENGMFTLAEDEEQFEQAKKQCAEKQADGIACRMVDSRELHEAEPNLAPDIYGAIEFTEGGSLNPMLFGFALGEKVEKLGGELMRFTRVLGIELNPDGSVGKVLTDKGDILTKYVIDAAGVWSPEIGKMVGVDIPVTKMKGDILVAESDVRVSNRYVCEIGYNFLRNDMELSGDDAIRQKYGIGFLTEPTGAQNALIGFSKYPAEDTKTNFEVTRAMAKRAIRFYPMIADVNIIHTYAGLRPWSPDHEPIISKTNVPGFYVCSGHCGSGIAYGPLSGKLIMQMILGEQTDVKMDRYDLYRFK</sequence>
<dbReference type="PANTHER" id="PTHR13847">
    <property type="entry name" value="SARCOSINE DEHYDROGENASE-RELATED"/>
    <property type="match status" value="1"/>
</dbReference>
<evidence type="ECO:0000313" key="4">
    <source>
        <dbReference type="Proteomes" id="UP001652461"/>
    </source>
</evidence>
<accession>A0ABT2S187</accession>
<dbReference type="Proteomes" id="UP001652461">
    <property type="component" value="Unassembled WGS sequence"/>
</dbReference>
<name>A0ABT2S187_9FIRM</name>
<feature type="domain" description="FAD dependent oxidoreductase" evidence="2">
    <location>
        <begin position="6"/>
        <end position="367"/>
    </location>
</feature>
<dbReference type="SUPFAM" id="SSF51905">
    <property type="entry name" value="FAD/NAD(P)-binding domain"/>
    <property type="match status" value="1"/>
</dbReference>
<dbReference type="SUPFAM" id="SSF54373">
    <property type="entry name" value="FAD-linked reductases, C-terminal domain"/>
    <property type="match status" value="1"/>
</dbReference>
<protein>
    <submittedName>
        <fullName evidence="3">FAD-binding oxidoreductase</fullName>
    </submittedName>
</protein>
<dbReference type="Gene3D" id="3.30.9.10">
    <property type="entry name" value="D-Amino Acid Oxidase, subunit A, domain 2"/>
    <property type="match status" value="1"/>
</dbReference>
<comment type="caution">
    <text evidence="3">The sequence shown here is derived from an EMBL/GenBank/DDBJ whole genome shotgun (WGS) entry which is preliminary data.</text>
</comment>
<dbReference type="Pfam" id="PF01266">
    <property type="entry name" value="DAO"/>
    <property type="match status" value="1"/>
</dbReference>
<reference evidence="3 4" key="1">
    <citation type="journal article" date="2021" name="ISME Commun">
        <title>Automated analysis of genomic sequences facilitates high-throughput and comprehensive description of bacteria.</title>
        <authorList>
            <person name="Hitch T.C.A."/>
        </authorList>
    </citation>
    <scope>NUCLEOTIDE SEQUENCE [LARGE SCALE GENOMIC DNA]</scope>
    <source>
        <strain evidence="3 4">Sanger_04</strain>
    </source>
</reference>
<keyword evidence="4" id="KW-1185">Reference proteome</keyword>
<gene>
    <name evidence="3" type="ORF">OCV63_15835</name>
</gene>
<dbReference type="EMBL" id="JAOQKC010000030">
    <property type="protein sequence ID" value="MCU6698342.1"/>
    <property type="molecule type" value="Genomic_DNA"/>
</dbReference>
<dbReference type="Gene3D" id="3.50.50.60">
    <property type="entry name" value="FAD/NAD(P)-binding domain"/>
    <property type="match status" value="1"/>
</dbReference>
<dbReference type="InterPro" id="IPR006076">
    <property type="entry name" value="FAD-dep_OxRdtase"/>
</dbReference>
<organism evidence="3 4">
    <name type="scientific">Laedolimicola ammoniilytica</name>
    <dbReference type="NCBI Taxonomy" id="2981771"/>
    <lineage>
        <taxon>Bacteria</taxon>
        <taxon>Bacillati</taxon>
        <taxon>Bacillota</taxon>
        <taxon>Clostridia</taxon>
        <taxon>Lachnospirales</taxon>
        <taxon>Lachnospiraceae</taxon>
        <taxon>Laedolimicola</taxon>
    </lineage>
</organism>
<evidence type="ECO:0000259" key="2">
    <source>
        <dbReference type="Pfam" id="PF01266"/>
    </source>
</evidence>
<evidence type="ECO:0000313" key="3">
    <source>
        <dbReference type="EMBL" id="MCU6698342.1"/>
    </source>
</evidence>
<proteinExistence type="predicted"/>
<evidence type="ECO:0000256" key="1">
    <source>
        <dbReference type="ARBA" id="ARBA00023002"/>
    </source>
</evidence>
<keyword evidence="1" id="KW-0560">Oxidoreductase</keyword>